<dbReference type="Proteomes" id="UP000177785">
    <property type="component" value="Unassembled WGS sequence"/>
</dbReference>
<sequence>MPTVDEHLIFDGKRYAASTRAASKAGFTNDYLARLCRQGKVRGKMIGKTWYVEEDSLFSFLVEANKRKAKRKHELRAERREEYRVEGEKPLLVAPLLSRLEKPNTKPKAQSDPWTEAALHTARSLQYHSPKRALAFALSLAIVFSMPVFAEAIPQGVRELRQSFVGRAALATAKVLDDSLVGAVLSAEVSAFREAKEGIAFTGIQLARRLKSDAPAAVLETTSNSDTISFTIRLEELKVVFYKSLSLVKAEIVRLLESLFPQS</sequence>
<evidence type="ECO:0008006" key="3">
    <source>
        <dbReference type="Google" id="ProtNLM"/>
    </source>
</evidence>
<reference evidence="1 2" key="1">
    <citation type="journal article" date="2016" name="Nat. Commun.">
        <title>Thousands of microbial genomes shed light on interconnected biogeochemical processes in an aquifer system.</title>
        <authorList>
            <person name="Anantharaman K."/>
            <person name="Brown C.T."/>
            <person name="Hug L.A."/>
            <person name="Sharon I."/>
            <person name="Castelle C.J."/>
            <person name="Probst A.J."/>
            <person name="Thomas B.C."/>
            <person name="Singh A."/>
            <person name="Wilkins M.J."/>
            <person name="Karaoz U."/>
            <person name="Brodie E.L."/>
            <person name="Williams K.H."/>
            <person name="Hubbard S.S."/>
            <person name="Banfield J.F."/>
        </authorList>
    </citation>
    <scope>NUCLEOTIDE SEQUENCE [LARGE SCALE GENOMIC DNA]</scope>
</reference>
<evidence type="ECO:0000313" key="2">
    <source>
        <dbReference type="Proteomes" id="UP000177785"/>
    </source>
</evidence>
<comment type="caution">
    <text evidence="1">The sequence shown here is derived from an EMBL/GenBank/DDBJ whole genome shotgun (WGS) entry which is preliminary data.</text>
</comment>
<protein>
    <recommendedName>
        <fullName evidence="3">Helix-turn-helix domain-containing protein</fullName>
    </recommendedName>
</protein>
<proteinExistence type="predicted"/>
<gene>
    <name evidence="1" type="ORF">A2756_03340</name>
</gene>
<evidence type="ECO:0000313" key="1">
    <source>
        <dbReference type="EMBL" id="OGZ45130.1"/>
    </source>
</evidence>
<dbReference type="AlphaFoldDB" id="A0A1G2G5B3"/>
<organism evidence="1 2">
    <name type="scientific">Candidatus Ryanbacteria bacterium RIFCSPHIGHO2_01_FULL_48_27</name>
    <dbReference type="NCBI Taxonomy" id="1802115"/>
    <lineage>
        <taxon>Bacteria</taxon>
        <taxon>Candidatus Ryaniibacteriota</taxon>
    </lineage>
</organism>
<dbReference type="EMBL" id="MHNL01000009">
    <property type="protein sequence ID" value="OGZ45130.1"/>
    <property type="molecule type" value="Genomic_DNA"/>
</dbReference>
<accession>A0A1G2G5B3</accession>
<name>A0A1G2G5B3_9BACT</name>